<dbReference type="RefSeq" id="WP_037462610.1">
    <property type="nucleotide sequence ID" value="NZ_BCZD01000018.1"/>
</dbReference>
<evidence type="ECO:0000313" key="1">
    <source>
        <dbReference type="EMBL" id="KFG91723.1"/>
    </source>
</evidence>
<dbReference type="EMBL" id="JFZA02000002">
    <property type="protein sequence ID" value="KFG91723.1"/>
    <property type="molecule type" value="Genomic_DNA"/>
</dbReference>
<dbReference type="InterPro" id="IPR053745">
    <property type="entry name" value="Viral_Tail_Comp_sf"/>
</dbReference>
<dbReference type="Proteomes" id="UP000024284">
    <property type="component" value="Unassembled WGS sequence"/>
</dbReference>
<dbReference type="Pfam" id="PF11367">
    <property type="entry name" value="Tail_completion_gp17"/>
    <property type="match status" value="1"/>
</dbReference>
<dbReference type="PATRIC" id="fig|1219045.3.peg.592"/>
<organism evidence="1 2">
    <name type="scientific">Sphingobium herbicidovorans (strain ATCC 700291 / DSM 11019 / CCUG 56400 / KCTC 2939 / LMG 18315 / NBRC 16415 / MH)</name>
    <name type="common">Sphingomonas herbicidovorans</name>
    <dbReference type="NCBI Taxonomy" id="1219045"/>
    <lineage>
        <taxon>Bacteria</taxon>
        <taxon>Pseudomonadati</taxon>
        <taxon>Pseudomonadota</taxon>
        <taxon>Alphaproteobacteria</taxon>
        <taxon>Sphingomonadales</taxon>
        <taxon>Sphingomonadaceae</taxon>
        <taxon>Sphingobium</taxon>
    </lineage>
</organism>
<accession>A0A086PEA5</accession>
<protein>
    <submittedName>
        <fullName evidence="1">Uncharacterized protein</fullName>
    </submittedName>
</protein>
<proteinExistence type="predicted"/>
<dbReference type="OrthoDB" id="7569231at2"/>
<sequence length="129" mass="13637">MTSAEDAIEKVAFDLLSAIEDLGAPVYQHVPENTAPPVVIIGDIEATPLGGKNDPDRRATLSVMTVTEAEERKSLLQIKGKAEAALDGAQAEHDGWTLSFAFIAATAVLTAEGDGYVGESRFQILALRA</sequence>
<dbReference type="STRING" id="76947.GCA_002080435_02365"/>
<dbReference type="InterPro" id="IPR021508">
    <property type="entry name" value="Gp17-like"/>
</dbReference>
<name>A0A086PEA5_SPHHM</name>
<gene>
    <name evidence="1" type="ORF">BV98_000581</name>
</gene>
<evidence type="ECO:0000313" key="2">
    <source>
        <dbReference type="Proteomes" id="UP000024284"/>
    </source>
</evidence>
<keyword evidence="2" id="KW-1185">Reference proteome</keyword>
<dbReference type="Gene3D" id="3.30.2000.30">
    <property type="match status" value="1"/>
</dbReference>
<dbReference type="eggNOG" id="ENOG5032I3U">
    <property type="taxonomic scope" value="Bacteria"/>
</dbReference>
<dbReference type="AlphaFoldDB" id="A0A086PEA5"/>
<comment type="caution">
    <text evidence="1">The sequence shown here is derived from an EMBL/GenBank/DDBJ whole genome shotgun (WGS) entry which is preliminary data.</text>
</comment>
<reference evidence="1" key="1">
    <citation type="submission" date="2014-08" db="EMBL/GenBank/DDBJ databases">
        <title>Draft genome sequences of Sphingobium herbicidovorans.</title>
        <authorList>
            <person name="Gan H.M."/>
            <person name="Gan H.Y."/>
            <person name="Savka M.A."/>
        </authorList>
    </citation>
    <scope>NUCLEOTIDE SEQUENCE [LARGE SCALE GENOMIC DNA]</scope>
    <source>
        <strain evidence="1">NBRC 16415</strain>
    </source>
</reference>